<evidence type="ECO:0000313" key="5">
    <source>
        <dbReference type="EMBL" id="SEW42643.1"/>
    </source>
</evidence>
<evidence type="ECO:0000256" key="1">
    <source>
        <dbReference type="ARBA" id="ARBA00022723"/>
    </source>
</evidence>
<feature type="domain" description="4Fe-4S ferredoxin-type" evidence="4">
    <location>
        <begin position="32"/>
        <end position="63"/>
    </location>
</feature>
<dbReference type="PROSITE" id="PS00198">
    <property type="entry name" value="4FE4S_FER_1"/>
    <property type="match status" value="1"/>
</dbReference>
<dbReference type="PANTHER" id="PTHR43193:SF2">
    <property type="entry name" value="POLYFERREDOXIN PROTEIN FWDF"/>
    <property type="match status" value="1"/>
</dbReference>
<feature type="domain" description="4Fe-4S ferredoxin-type" evidence="4">
    <location>
        <begin position="1"/>
        <end position="27"/>
    </location>
</feature>
<evidence type="ECO:0000313" key="6">
    <source>
        <dbReference type="Proteomes" id="UP000199701"/>
    </source>
</evidence>
<keyword evidence="3" id="KW-0411">Iron-sulfur</keyword>
<reference evidence="5 6" key="1">
    <citation type="submission" date="2016-10" db="EMBL/GenBank/DDBJ databases">
        <authorList>
            <person name="de Groot N.N."/>
        </authorList>
    </citation>
    <scope>NUCLEOTIDE SEQUENCE [LARGE SCALE GENOMIC DNA]</scope>
    <source>
        <strain evidence="5 6">DSM 9179</strain>
    </source>
</reference>
<dbReference type="InterPro" id="IPR052977">
    <property type="entry name" value="Polyferredoxin-like_ET"/>
</dbReference>
<sequence>MLEKIKCTGCSACGDICPKRCIQFNMDEEGFYYPVIDGKLCVECKACENVCPVLHQPIQRLTETKCYALKNKNYNIQIKSSSGGVFSEIAFYVLRDKGIVWGAMFDKEFNVVHSYVTNENDLYKISRSKYVQSRMDSVYIEIRKQLQNGLLVLFSGTPCQVTALSNFLNTDRYKNQLILIDIVCHGVPSPMIWQEFLKTISKKFNKRREDIKYIAFKIKDNSKYEWTHSGFSIEWKDDKYIDYANCSWYENGFLGNLYVRPSCHSCEFKNLKSTSDITIGDFWGCDKVIPAFNDRNGVSILFTQTDAGKKLFGDISNKFEVIPISVEDACRYNYRITNPTPKADRRNFFWENYKQINNERSYDQIDLLIAKSLKPKYALKLIRHWTNKVRKYMDDI</sequence>
<dbReference type="InterPro" id="IPR017900">
    <property type="entry name" value="4Fe4S_Fe_S_CS"/>
</dbReference>
<dbReference type="GO" id="GO:0046872">
    <property type="term" value="F:metal ion binding"/>
    <property type="evidence" value="ECO:0007669"/>
    <property type="project" value="UniProtKB-KW"/>
</dbReference>
<dbReference type="SUPFAM" id="SSF54862">
    <property type="entry name" value="4Fe-4S ferredoxins"/>
    <property type="match status" value="1"/>
</dbReference>
<dbReference type="Pfam" id="PF12838">
    <property type="entry name" value="Fer4_7"/>
    <property type="match status" value="1"/>
</dbReference>
<protein>
    <submittedName>
        <fullName evidence="5">Coenzyme F420-reducing hydrogenase, beta subunit</fullName>
    </submittedName>
</protein>
<dbReference type="InterPro" id="IPR017896">
    <property type="entry name" value="4Fe4S_Fe-S-bd"/>
</dbReference>
<accession>A0A1I0RN49</accession>
<organism evidence="5 6">
    <name type="scientific">[Clostridium] fimetarium</name>
    <dbReference type="NCBI Taxonomy" id="99656"/>
    <lineage>
        <taxon>Bacteria</taxon>
        <taxon>Bacillati</taxon>
        <taxon>Bacillota</taxon>
        <taxon>Clostridia</taxon>
        <taxon>Lachnospirales</taxon>
        <taxon>Lachnospiraceae</taxon>
    </lineage>
</organism>
<keyword evidence="1" id="KW-0479">Metal-binding</keyword>
<evidence type="ECO:0000259" key="4">
    <source>
        <dbReference type="PROSITE" id="PS51379"/>
    </source>
</evidence>
<dbReference type="OrthoDB" id="430408at2"/>
<proteinExistence type="predicted"/>
<dbReference type="Gene3D" id="3.30.70.20">
    <property type="match status" value="1"/>
</dbReference>
<dbReference type="AlphaFoldDB" id="A0A1I0RN49"/>
<dbReference type="GO" id="GO:0051536">
    <property type="term" value="F:iron-sulfur cluster binding"/>
    <property type="evidence" value="ECO:0007669"/>
    <property type="project" value="UniProtKB-KW"/>
</dbReference>
<evidence type="ECO:0000256" key="2">
    <source>
        <dbReference type="ARBA" id="ARBA00023004"/>
    </source>
</evidence>
<dbReference type="PROSITE" id="PS51379">
    <property type="entry name" value="4FE4S_FER_2"/>
    <property type="match status" value="2"/>
</dbReference>
<dbReference type="Pfam" id="PF04432">
    <property type="entry name" value="FrhB_FdhB_C"/>
    <property type="match status" value="1"/>
</dbReference>
<dbReference type="EMBL" id="FOJI01000019">
    <property type="protein sequence ID" value="SEW42643.1"/>
    <property type="molecule type" value="Genomic_DNA"/>
</dbReference>
<dbReference type="InterPro" id="IPR007525">
    <property type="entry name" value="FrhB_FdhB_C"/>
</dbReference>
<dbReference type="RefSeq" id="WP_092457150.1">
    <property type="nucleotide sequence ID" value="NZ_FOJI01000019.1"/>
</dbReference>
<dbReference type="PANTHER" id="PTHR43193">
    <property type="match status" value="1"/>
</dbReference>
<keyword evidence="2" id="KW-0408">Iron</keyword>
<keyword evidence="6" id="KW-1185">Reference proteome</keyword>
<name>A0A1I0RN49_9FIRM</name>
<evidence type="ECO:0000256" key="3">
    <source>
        <dbReference type="ARBA" id="ARBA00023014"/>
    </source>
</evidence>
<dbReference type="Proteomes" id="UP000199701">
    <property type="component" value="Unassembled WGS sequence"/>
</dbReference>
<gene>
    <name evidence="5" type="ORF">SAMN05421659_11956</name>
</gene>
<dbReference type="STRING" id="99656.SAMN05421659_11956"/>